<evidence type="ECO:0000313" key="2">
    <source>
        <dbReference type="Proteomes" id="UP000004621"/>
    </source>
</evidence>
<evidence type="ECO:0000313" key="1">
    <source>
        <dbReference type="EMBL" id="EFC51951.1"/>
    </source>
</evidence>
<dbReference type="EMBL" id="ACEO02000007">
    <property type="protein sequence ID" value="EFC51951.1"/>
    <property type="molecule type" value="Genomic_DNA"/>
</dbReference>
<protein>
    <submittedName>
        <fullName evidence="1">Uncharacterized protein</fullName>
    </submittedName>
</protein>
<dbReference type="AlphaFoldDB" id="A0A9W5MZ57"/>
<dbReference type="Proteomes" id="UP000004621">
    <property type="component" value="Unassembled WGS sequence"/>
</dbReference>
<reference evidence="1 2" key="1">
    <citation type="submission" date="2010-01" db="EMBL/GenBank/DDBJ databases">
        <authorList>
            <person name="Weinstock G."/>
            <person name="Sodergren E."/>
            <person name="Clifton S."/>
            <person name="Fulton L."/>
            <person name="Fulton B."/>
            <person name="Courtney L."/>
            <person name="Fronick C."/>
            <person name="Harrison M."/>
            <person name="Strong C."/>
            <person name="Farmer C."/>
            <person name="Delahaunty K."/>
            <person name="Markovic C."/>
            <person name="Hall O."/>
            <person name="Minx P."/>
            <person name="Tomlinson C."/>
            <person name="Mitreva M."/>
            <person name="Nelson J."/>
            <person name="Hou S."/>
            <person name="Wollam A."/>
            <person name="Pepin K.H."/>
            <person name="Johnson M."/>
            <person name="Bhonagiri V."/>
            <person name="Nash W.E."/>
            <person name="Warren W."/>
            <person name="Chinwalla A."/>
            <person name="Mardis E.R."/>
            <person name="Wilson R.K."/>
        </authorList>
    </citation>
    <scope>NUCLEOTIDE SEQUENCE [LARGE SCALE GENOMIC DNA]</scope>
    <source>
        <strain evidence="1 2">NJ9703</strain>
    </source>
</reference>
<name>A0A9W5MZ57_NEISU</name>
<comment type="caution">
    <text evidence="1">The sequence shown here is derived from an EMBL/GenBank/DDBJ whole genome shotgun (WGS) entry which is preliminary data.</text>
</comment>
<gene>
    <name evidence="1" type="ORF">NEISUBOT_04659</name>
</gene>
<sequence>MVLAHWDSSRLEKLKPLSYKWNTLSAIGRLNVRRVVLKKPHHERF</sequence>
<accession>A0A9W5MZ57</accession>
<proteinExistence type="predicted"/>
<organism evidence="1 2">
    <name type="scientific">Neisseria subflava NJ9703</name>
    <dbReference type="NCBI Taxonomy" id="546268"/>
    <lineage>
        <taxon>Bacteria</taxon>
        <taxon>Pseudomonadati</taxon>
        <taxon>Pseudomonadota</taxon>
        <taxon>Betaproteobacteria</taxon>
        <taxon>Neisseriales</taxon>
        <taxon>Neisseriaceae</taxon>
        <taxon>Neisseria</taxon>
    </lineage>
</organism>